<dbReference type="SUPFAM" id="SSF51445">
    <property type="entry name" value="(Trans)glycosidases"/>
    <property type="match status" value="1"/>
</dbReference>
<dbReference type="PANTHER" id="PTHR34142">
    <property type="entry name" value="ENDO-BETA-1,4-GLUCANASE A"/>
    <property type="match status" value="1"/>
</dbReference>
<keyword evidence="17" id="KW-1185">Reference proteome</keyword>
<dbReference type="Pfam" id="PF00150">
    <property type="entry name" value="Cellulase"/>
    <property type="match status" value="1"/>
</dbReference>
<evidence type="ECO:0000259" key="15">
    <source>
        <dbReference type="Pfam" id="PF00150"/>
    </source>
</evidence>
<sequence>MKAAIASIITLAAGVSALPENPRQYGSRIYSKLSPAPPKRATGVQYFGVNIAGFDFGCATDASKTSLDHFLDMYPPLSALGGPDGEGQMAHFVNDNSMNVFRLPVGWQFLVNNQLGGTLDSGNLNQFDQLVKACLGTGATCIIDIHNYARWNGGIIGQGGPTNEEFASLWSQLATKYASEEKIMFGLMNEPHDVPDIKAWAESAQAAVTAIRQAETEAGGSAHAILIPGNDWTSAAAFPTKSGPALLSIVNPDNTTTGLVFDVHKYSDSDNSGTHTDCTTDNIASAFAPLADWLRTNNRQAINTEMGGGNTESCQKYICDQIAYLNENSDVYLGYVGWSAGSFDPQTYELSEVPTKNGDAWTDSSLVQACFKKAA</sequence>
<protein>
    <recommendedName>
        <fullName evidence="12">Endoglucanase EG-II</fullName>
        <ecNumber evidence="3">3.2.1.4</ecNumber>
    </recommendedName>
</protein>
<evidence type="ECO:0000256" key="6">
    <source>
        <dbReference type="ARBA" id="ARBA00023001"/>
    </source>
</evidence>
<dbReference type="InParanoid" id="A0A7C8MSM9"/>
<comment type="catalytic activity">
    <reaction evidence="1">
        <text>Endohydrolysis of (1-&gt;4)-beta-D-glucosidic linkages in cellulose, lichenin and cereal beta-D-glucans.</text>
        <dbReference type="EC" id="3.2.1.4"/>
    </reaction>
</comment>
<evidence type="ECO:0000256" key="12">
    <source>
        <dbReference type="ARBA" id="ARBA00074271"/>
    </source>
</evidence>
<evidence type="ECO:0000256" key="13">
    <source>
        <dbReference type="RuleBase" id="RU361153"/>
    </source>
</evidence>
<evidence type="ECO:0000313" key="17">
    <source>
        <dbReference type="Proteomes" id="UP000481858"/>
    </source>
</evidence>
<accession>A0A7C8MSM9</accession>
<comment type="function">
    <text evidence="11">Endoglucanase (EG) that cleaves the internal beta-1,4-glucosidic bonds in cellulose. The degradation of cellulose involves an interplay between different cellulolytic enzymes. Hydrolysis starts with EGs, which cut internal glycosidic linkages to reduce the polymerization degree of the substrate and creates new chain ends for exocellobiohydrolases (CBHs). The CBH release the disaccharide cellobiose from the non-reducing end of the cellulose polymer chain. Finally, beta-1,4-glucosidases hydrolyze the cellobiose and other short cello-oligosaccharides into glucose units.</text>
</comment>
<keyword evidence="9 13" id="KW-0326">Glycosidase</keyword>
<keyword evidence="7" id="KW-0119">Carbohydrate metabolism</keyword>
<dbReference type="OrthoDB" id="5823761at2759"/>
<evidence type="ECO:0000256" key="14">
    <source>
        <dbReference type="SAM" id="SignalP"/>
    </source>
</evidence>
<dbReference type="PROSITE" id="PS00659">
    <property type="entry name" value="GLYCOSYL_HYDROL_F5"/>
    <property type="match status" value="1"/>
</dbReference>
<dbReference type="InterPro" id="IPR018087">
    <property type="entry name" value="Glyco_hydro_5_CS"/>
</dbReference>
<comment type="caution">
    <text evidence="16">The sequence shown here is derived from an EMBL/GenBank/DDBJ whole genome shotgun (WGS) entry which is preliminary data.</text>
</comment>
<keyword evidence="10" id="KW-0624">Polysaccharide degradation</keyword>
<dbReference type="GO" id="GO:0008810">
    <property type="term" value="F:cellulase activity"/>
    <property type="evidence" value="ECO:0007669"/>
    <property type="project" value="UniProtKB-EC"/>
</dbReference>
<dbReference type="InterPro" id="IPR001547">
    <property type="entry name" value="Glyco_hydro_5"/>
</dbReference>
<evidence type="ECO:0000256" key="9">
    <source>
        <dbReference type="ARBA" id="ARBA00023295"/>
    </source>
</evidence>
<dbReference type="GO" id="GO:0030245">
    <property type="term" value="P:cellulose catabolic process"/>
    <property type="evidence" value="ECO:0007669"/>
    <property type="project" value="UniProtKB-KW"/>
</dbReference>
<organism evidence="16 17">
    <name type="scientific">Xylaria multiplex</name>
    <dbReference type="NCBI Taxonomy" id="323545"/>
    <lineage>
        <taxon>Eukaryota</taxon>
        <taxon>Fungi</taxon>
        <taxon>Dikarya</taxon>
        <taxon>Ascomycota</taxon>
        <taxon>Pezizomycotina</taxon>
        <taxon>Sordariomycetes</taxon>
        <taxon>Xylariomycetidae</taxon>
        <taxon>Xylariales</taxon>
        <taxon>Xylariaceae</taxon>
        <taxon>Xylaria</taxon>
    </lineage>
</organism>
<dbReference type="Gene3D" id="3.20.20.80">
    <property type="entry name" value="Glycosidases"/>
    <property type="match status" value="1"/>
</dbReference>
<reference evidence="16 17" key="1">
    <citation type="submission" date="2019-12" db="EMBL/GenBank/DDBJ databases">
        <title>Draft genome sequence of the ascomycete Xylaria multiplex DSM 110363.</title>
        <authorList>
            <person name="Buettner E."/>
            <person name="Kellner H."/>
        </authorList>
    </citation>
    <scope>NUCLEOTIDE SEQUENCE [LARGE SCALE GENOMIC DNA]</scope>
    <source>
        <strain evidence="16 17">DSM 110363</strain>
    </source>
</reference>
<keyword evidence="4 14" id="KW-0732">Signal</keyword>
<feature type="domain" description="Glycoside hydrolase family 5" evidence="15">
    <location>
        <begin position="81"/>
        <end position="340"/>
    </location>
</feature>
<keyword evidence="8" id="KW-0873">Pyrrolidone carboxylic acid</keyword>
<feature type="chain" id="PRO_5028987555" description="Endoglucanase EG-II" evidence="14">
    <location>
        <begin position="18"/>
        <end position="375"/>
    </location>
</feature>
<evidence type="ECO:0000313" key="16">
    <source>
        <dbReference type="EMBL" id="KAF2966935.1"/>
    </source>
</evidence>
<dbReference type="PANTHER" id="PTHR34142:SF5">
    <property type="entry name" value="CBM1 DOMAIN-CONTAINING PROTEIN"/>
    <property type="match status" value="1"/>
</dbReference>
<evidence type="ECO:0000256" key="2">
    <source>
        <dbReference type="ARBA" id="ARBA00005641"/>
    </source>
</evidence>
<comment type="similarity">
    <text evidence="2 13">Belongs to the glycosyl hydrolase 5 (cellulase A) family.</text>
</comment>
<evidence type="ECO:0000256" key="10">
    <source>
        <dbReference type="ARBA" id="ARBA00023326"/>
    </source>
</evidence>
<dbReference type="AlphaFoldDB" id="A0A7C8MSM9"/>
<dbReference type="InterPro" id="IPR017853">
    <property type="entry name" value="GH"/>
</dbReference>
<name>A0A7C8MSM9_9PEZI</name>
<proteinExistence type="inferred from homology"/>
<gene>
    <name evidence="16" type="ORF">GQX73_g6630</name>
</gene>
<dbReference type="FunFam" id="3.20.20.80:FF:000124">
    <property type="entry name" value="Exported cellulase"/>
    <property type="match status" value="1"/>
</dbReference>
<evidence type="ECO:0000256" key="11">
    <source>
        <dbReference type="ARBA" id="ARBA00059691"/>
    </source>
</evidence>
<evidence type="ECO:0000256" key="1">
    <source>
        <dbReference type="ARBA" id="ARBA00000966"/>
    </source>
</evidence>
<dbReference type="EMBL" id="WUBL01000077">
    <property type="protein sequence ID" value="KAF2966935.1"/>
    <property type="molecule type" value="Genomic_DNA"/>
</dbReference>
<evidence type="ECO:0000256" key="3">
    <source>
        <dbReference type="ARBA" id="ARBA00012601"/>
    </source>
</evidence>
<evidence type="ECO:0000256" key="5">
    <source>
        <dbReference type="ARBA" id="ARBA00022801"/>
    </source>
</evidence>
<evidence type="ECO:0000256" key="7">
    <source>
        <dbReference type="ARBA" id="ARBA00023277"/>
    </source>
</evidence>
<dbReference type="Proteomes" id="UP000481858">
    <property type="component" value="Unassembled WGS sequence"/>
</dbReference>
<keyword evidence="6" id="KW-0136">Cellulose degradation</keyword>
<evidence type="ECO:0000256" key="4">
    <source>
        <dbReference type="ARBA" id="ARBA00022729"/>
    </source>
</evidence>
<dbReference type="EC" id="3.2.1.4" evidence="3"/>
<feature type="signal peptide" evidence="14">
    <location>
        <begin position="1"/>
        <end position="17"/>
    </location>
</feature>
<keyword evidence="5 13" id="KW-0378">Hydrolase</keyword>
<evidence type="ECO:0000256" key="8">
    <source>
        <dbReference type="ARBA" id="ARBA00023283"/>
    </source>
</evidence>